<dbReference type="AlphaFoldDB" id="A0A557XZK4"/>
<dbReference type="PRINTS" id="PR00455">
    <property type="entry name" value="HTHTETR"/>
</dbReference>
<evidence type="ECO:0000313" key="6">
    <source>
        <dbReference type="EMBL" id="TVS91693.1"/>
    </source>
</evidence>
<dbReference type="EMBL" id="VMQU01000009">
    <property type="protein sequence ID" value="TVS91693.1"/>
    <property type="molecule type" value="Genomic_DNA"/>
</dbReference>
<dbReference type="Pfam" id="PF00440">
    <property type="entry name" value="TetR_N"/>
    <property type="match status" value="1"/>
</dbReference>
<evidence type="ECO:0000256" key="3">
    <source>
        <dbReference type="ARBA" id="ARBA00023163"/>
    </source>
</evidence>
<reference evidence="6 7" key="1">
    <citation type="submission" date="2019-07" db="EMBL/GenBank/DDBJ databases">
        <title>New Mycobacterium species.</title>
        <authorList>
            <person name="Tortoli E."/>
            <person name="Ghielmetti G."/>
            <person name="Friedel U."/>
            <person name="Trovato A."/>
        </authorList>
    </citation>
    <scope>NUCLEOTIDE SEQUENCE [LARGE SCALE GENOMIC DNA]</scope>
    <source>
        <strain evidence="6 7">16-83</strain>
    </source>
</reference>
<dbReference type="InterPro" id="IPR036271">
    <property type="entry name" value="Tet_transcr_reg_TetR-rel_C_sf"/>
</dbReference>
<dbReference type="PROSITE" id="PS50977">
    <property type="entry name" value="HTH_TETR_2"/>
    <property type="match status" value="1"/>
</dbReference>
<evidence type="ECO:0000256" key="2">
    <source>
        <dbReference type="ARBA" id="ARBA00023125"/>
    </source>
</evidence>
<dbReference type="SUPFAM" id="SSF48498">
    <property type="entry name" value="Tetracyclin repressor-like, C-terminal domain"/>
    <property type="match status" value="1"/>
</dbReference>
<dbReference type="Proteomes" id="UP000320513">
    <property type="component" value="Unassembled WGS sequence"/>
</dbReference>
<dbReference type="PANTHER" id="PTHR47506">
    <property type="entry name" value="TRANSCRIPTIONAL REGULATORY PROTEIN"/>
    <property type="match status" value="1"/>
</dbReference>
<evidence type="ECO:0000256" key="1">
    <source>
        <dbReference type="ARBA" id="ARBA00023015"/>
    </source>
</evidence>
<dbReference type="Gene3D" id="1.10.357.10">
    <property type="entry name" value="Tetracycline Repressor, domain 2"/>
    <property type="match status" value="1"/>
</dbReference>
<dbReference type="InterPro" id="IPR009057">
    <property type="entry name" value="Homeodomain-like_sf"/>
</dbReference>
<keyword evidence="2 4" id="KW-0238">DNA-binding</keyword>
<protein>
    <submittedName>
        <fullName evidence="6">TetR/AcrR family transcriptional regulator</fullName>
    </submittedName>
</protein>
<dbReference type="OrthoDB" id="4214267at2"/>
<keyword evidence="1" id="KW-0805">Transcription regulation</keyword>
<keyword evidence="3" id="KW-0804">Transcription</keyword>
<gene>
    <name evidence="6" type="ORF">FPZ47_03640</name>
</gene>
<evidence type="ECO:0000259" key="5">
    <source>
        <dbReference type="PROSITE" id="PS50977"/>
    </source>
</evidence>
<evidence type="ECO:0000313" key="7">
    <source>
        <dbReference type="Proteomes" id="UP000320513"/>
    </source>
</evidence>
<name>A0A557XZK4_9MYCO</name>
<feature type="DNA-binding region" description="H-T-H motif" evidence="4">
    <location>
        <begin position="50"/>
        <end position="69"/>
    </location>
</feature>
<organism evidence="6 7">
    <name type="scientific">Mycobacterium helveticum</name>
    <dbReference type="NCBI Taxonomy" id="2592811"/>
    <lineage>
        <taxon>Bacteria</taxon>
        <taxon>Bacillati</taxon>
        <taxon>Actinomycetota</taxon>
        <taxon>Actinomycetes</taxon>
        <taxon>Mycobacteriales</taxon>
        <taxon>Mycobacteriaceae</taxon>
        <taxon>Mycobacterium</taxon>
    </lineage>
</organism>
<feature type="domain" description="HTH tetR-type" evidence="5">
    <location>
        <begin position="27"/>
        <end position="87"/>
    </location>
</feature>
<dbReference type="InterPro" id="IPR001647">
    <property type="entry name" value="HTH_TetR"/>
</dbReference>
<proteinExistence type="predicted"/>
<sequence length="209" mass="21966">MRSAVRSEQTVPDVTTAVGAGSRGARASVRDRLLAAANDLFYAEGVQTVGIDRIIEHAGVAKASLYNVFGSKENLVRAYLAARHAETLAGLRRAIDRHTDPRRRLLAVFDAQAELFADPGFRGCAFITACAEAPEGGVIARAADDFRAEVRGLLTELARQAGAPDPALLGRQLQLLYDGGGVGAQMDRDPRAAAAGKAAAEVLLDAAIS</sequence>
<evidence type="ECO:0000256" key="4">
    <source>
        <dbReference type="PROSITE-ProRule" id="PRU00335"/>
    </source>
</evidence>
<dbReference type="PANTHER" id="PTHR47506:SF1">
    <property type="entry name" value="HTH-TYPE TRANSCRIPTIONAL REGULATOR YJDC"/>
    <property type="match status" value="1"/>
</dbReference>
<comment type="caution">
    <text evidence="6">The sequence shown here is derived from an EMBL/GenBank/DDBJ whole genome shotgun (WGS) entry which is preliminary data.</text>
</comment>
<dbReference type="SUPFAM" id="SSF46689">
    <property type="entry name" value="Homeodomain-like"/>
    <property type="match status" value="1"/>
</dbReference>
<keyword evidence="7" id="KW-1185">Reference proteome</keyword>
<dbReference type="GO" id="GO:0003677">
    <property type="term" value="F:DNA binding"/>
    <property type="evidence" value="ECO:0007669"/>
    <property type="project" value="UniProtKB-UniRule"/>
</dbReference>
<accession>A0A557XZK4</accession>